<dbReference type="EMBL" id="KQ414663">
    <property type="protein sequence ID" value="KOC65228.1"/>
    <property type="molecule type" value="Genomic_DNA"/>
</dbReference>
<organism evidence="9 10">
    <name type="scientific">Habropoda laboriosa</name>
    <dbReference type="NCBI Taxonomy" id="597456"/>
    <lineage>
        <taxon>Eukaryota</taxon>
        <taxon>Metazoa</taxon>
        <taxon>Ecdysozoa</taxon>
        <taxon>Arthropoda</taxon>
        <taxon>Hexapoda</taxon>
        <taxon>Insecta</taxon>
        <taxon>Pterygota</taxon>
        <taxon>Neoptera</taxon>
        <taxon>Endopterygota</taxon>
        <taxon>Hymenoptera</taxon>
        <taxon>Apocrita</taxon>
        <taxon>Aculeata</taxon>
        <taxon>Apoidea</taxon>
        <taxon>Anthophila</taxon>
        <taxon>Apidae</taxon>
        <taxon>Habropoda</taxon>
    </lineage>
</organism>
<accession>A0A0L7R317</accession>
<dbReference type="Pfam" id="PF03820">
    <property type="entry name" value="SFXNs"/>
    <property type="match status" value="1"/>
</dbReference>
<evidence type="ECO:0000256" key="6">
    <source>
        <dbReference type="ARBA" id="ARBA00022989"/>
    </source>
</evidence>
<dbReference type="GO" id="GO:0015075">
    <property type="term" value="F:monoatomic ion transmembrane transporter activity"/>
    <property type="evidence" value="ECO:0007669"/>
    <property type="project" value="InterPro"/>
</dbReference>
<evidence type="ECO:0000256" key="5">
    <source>
        <dbReference type="ARBA" id="ARBA00022970"/>
    </source>
</evidence>
<dbReference type="Proteomes" id="UP000053825">
    <property type="component" value="Unassembled WGS sequence"/>
</dbReference>
<dbReference type="GO" id="GO:0005743">
    <property type="term" value="C:mitochondrial inner membrane"/>
    <property type="evidence" value="ECO:0007669"/>
    <property type="project" value="TreeGrafter"/>
</dbReference>
<evidence type="ECO:0000256" key="1">
    <source>
        <dbReference type="ARBA" id="ARBA00004225"/>
    </source>
</evidence>
<keyword evidence="7" id="KW-0496">Mitochondrion</keyword>
<evidence type="ECO:0000256" key="8">
    <source>
        <dbReference type="ARBA" id="ARBA00023136"/>
    </source>
</evidence>
<dbReference type="PANTHER" id="PTHR11153:SF8">
    <property type="entry name" value="SIDEROFLEXIN-1"/>
    <property type="match status" value="1"/>
</dbReference>
<keyword evidence="8" id="KW-0472">Membrane</keyword>
<sequence length="273" mass="31181">MNYNEKFDIDKPLWDQSTYIGRVKHYFFISEFNTVVSEKKLWEAKKFCDDYKMGKIPPGTDMSDIIRAKQLRDSAFHLETGELLPMLGRLSYQLPVSVILTTAMLTFQKSTAVMVASQMINHMHNAIINYTYRIPRVSDDKNQMRNAFLCAVLASTIMTVTCKKLLYQRTHSYSRCVPFCGVAIGHVVNLPIVRYKDIALGMPLFLKDEKTPLMKSKVAALKGTTECIISRILMSLPCLLLVPVLTQKIMTPCFSQRQPWLLAFIETSLCAFL</sequence>
<evidence type="ECO:0000256" key="3">
    <source>
        <dbReference type="ARBA" id="ARBA00022448"/>
    </source>
</evidence>
<comment type="subcellular location">
    <subcellularLocation>
        <location evidence="1">Mitochondrion membrane</location>
        <topology evidence="1">Multi-pass membrane protein</topology>
    </subcellularLocation>
</comment>
<evidence type="ECO:0000256" key="4">
    <source>
        <dbReference type="ARBA" id="ARBA00022692"/>
    </source>
</evidence>
<keyword evidence="4" id="KW-0812">Transmembrane</keyword>
<dbReference type="OrthoDB" id="6608471at2759"/>
<dbReference type="GO" id="GO:0140300">
    <property type="term" value="P:serine import into mitochondrion"/>
    <property type="evidence" value="ECO:0007669"/>
    <property type="project" value="TreeGrafter"/>
</dbReference>
<proteinExistence type="inferred from homology"/>
<reference evidence="9 10" key="1">
    <citation type="submission" date="2015-07" db="EMBL/GenBank/DDBJ databases">
        <title>The genome of Habropoda laboriosa.</title>
        <authorList>
            <person name="Pan H."/>
            <person name="Kapheim K."/>
        </authorList>
    </citation>
    <scope>NUCLEOTIDE SEQUENCE [LARGE SCALE GENOMIC DNA]</scope>
    <source>
        <strain evidence="9">0110345459</strain>
    </source>
</reference>
<dbReference type="AlphaFoldDB" id="A0A0L7R317"/>
<evidence type="ECO:0000256" key="2">
    <source>
        <dbReference type="ARBA" id="ARBA00005974"/>
    </source>
</evidence>
<dbReference type="InterPro" id="IPR004686">
    <property type="entry name" value="Mtc"/>
</dbReference>
<comment type="similarity">
    <text evidence="2">Belongs to the sideroflexin family.</text>
</comment>
<evidence type="ECO:0000313" key="10">
    <source>
        <dbReference type="Proteomes" id="UP000053825"/>
    </source>
</evidence>
<protein>
    <submittedName>
        <fullName evidence="9">Sideroflexin-1</fullName>
    </submittedName>
</protein>
<keyword evidence="6" id="KW-1133">Transmembrane helix</keyword>
<keyword evidence="10" id="KW-1185">Reference proteome</keyword>
<keyword evidence="5" id="KW-0029">Amino-acid transport</keyword>
<evidence type="ECO:0000256" key="7">
    <source>
        <dbReference type="ARBA" id="ARBA00023128"/>
    </source>
</evidence>
<dbReference type="PANTHER" id="PTHR11153">
    <property type="entry name" value="SIDEROFLEXIN"/>
    <property type="match status" value="1"/>
</dbReference>
<dbReference type="STRING" id="597456.A0A0L7R317"/>
<gene>
    <name evidence="9" type="ORF">WH47_09807</name>
</gene>
<evidence type="ECO:0000313" key="9">
    <source>
        <dbReference type="EMBL" id="KOC65228.1"/>
    </source>
</evidence>
<keyword evidence="3" id="KW-0813">Transport</keyword>
<name>A0A0L7R317_9HYME</name>